<name>A0A5B7DTS0_PORTR</name>
<reference evidence="1 2" key="1">
    <citation type="submission" date="2019-05" db="EMBL/GenBank/DDBJ databases">
        <title>Another draft genome of Portunus trituberculatus and its Hox gene families provides insights of decapod evolution.</title>
        <authorList>
            <person name="Jeong J.-H."/>
            <person name="Song I."/>
            <person name="Kim S."/>
            <person name="Choi T."/>
            <person name="Kim D."/>
            <person name="Ryu S."/>
            <person name="Kim W."/>
        </authorList>
    </citation>
    <scope>NUCLEOTIDE SEQUENCE [LARGE SCALE GENOMIC DNA]</scope>
    <source>
        <tissue evidence="1">Muscle</tissue>
    </source>
</reference>
<gene>
    <name evidence="1" type="ORF">E2C01_018150</name>
</gene>
<protein>
    <submittedName>
        <fullName evidence="1">Uncharacterized protein</fullName>
    </submittedName>
</protein>
<dbReference type="AlphaFoldDB" id="A0A5B7DTS0"/>
<proteinExistence type="predicted"/>
<accession>A0A5B7DTS0</accession>
<sequence>MYTTSSNPALSTPLGIRAEYLSRPPHHCDLCDNSHAVRNILGQQQKKSEQLDLPCAAPTQLELSYLAIICMLLVIL</sequence>
<organism evidence="1 2">
    <name type="scientific">Portunus trituberculatus</name>
    <name type="common">Swimming crab</name>
    <name type="synonym">Neptunus trituberculatus</name>
    <dbReference type="NCBI Taxonomy" id="210409"/>
    <lineage>
        <taxon>Eukaryota</taxon>
        <taxon>Metazoa</taxon>
        <taxon>Ecdysozoa</taxon>
        <taxon>Arthropoda</taxon>
        <taxon>Crustacea</taxon>
        <taxon>Multicrustacea</taxon>
        <taxon>Malacostraca</taxon>
        <taxon>Eumalacostraca</taxon>
        <taxon>Eucarida</taxon>
        <taxon>Decapoda</taxon>
        <taxon>Pleocyemata</taxon>
        <taxon>Brachyura</taxon>
        <taxon>Eubrachyura</taxon>
        <taxon>Portunoidea</taxon>
        <taxon>Portunidae</taxon>
        <taxon>Portuninae</taxon>
        <taxon>Portunus</taxon>
    </lineage>
</organism>
<keyword evidence="2" id="KW-1185">Reference proteome</keyword>
<evidence type="ECO:0000313" key="1">
    <source>
        <dbReference type="EMBL" id="MPC25051.1"/>
    </source>
</evidence>
<evidence type="ECO:0000313" key="2">
    <source>
        <dbReference type="Proteomes" id="UP000324222"/>
    </source>
</evidence>
<comment type="caution">
    <text evidence="1">The sequence shown here is derived from an EMBL/GenBank/DDBJ whole genome shotgun (WGS) entry which is preliminary data.</text>
</comment>
<dbReference type="EMBL" id="VSRR010001410">
    <property type="protein sequence ID" value="MPC25051.1"/>
    <property type="molecule type" value="Genomic_DNA"/>
</dbReference>
<dbReference type="Proteomes" id="UP000324222">
    <property type="component" value="Unassembled WGS sequence"/>
</dbReference>